<accession>A0ABS2RH87</accession>
<feature type="domain" description="SMP-30/Gluconolactonase/LRE-like region" evidence="2">
    <location>
        <begin position="14"/>
        <end position="251"/>
    </location>
</feature>
<dbReference type="InterPro" id="IPR005511">
    <property type="entry name" value="SMP-30"/>
</dbReference>
<organism evidence="3 4">
    <name type="scientific">Microlunatus panaciterrae</name>
    <dbReference type="NCBI Taxonomy" id="400768"/>
    <lineage>
        <taxon>Bacteria</taxon>
        <taxon>Bacillati</taxon>
        <taxon>Actinomycetota</taxon>
        <taxon>Actinomycetes</taxon>
        <taxon>Propionibacteriales</taxon>
        <taxon>Propionibacteriaceae</taxon>
        <taxon>Microlunatus</taxon>
    </lineage>
</organism>
<dbReference type="InterPro" id="IPR013658">
    <property type="entry name" value="SGL"/>
</dbReference>
<protein>
    <submittedName>
        <fullName evidence="3">Sugar lactone lactonase YvrE</fullName>
    </submittedName>
</protein>
<dbReference type="RefSeq" id="WP_204916926.1">
    <property type="nucleotide sequence ID" value="NZ_BAAAQP010000008.1"/>
</dbReference>
<reference evidence="3 4" key="1">
    <citation type="submission" date="2021-01" db="EMBL/GenBank/DDBJ databases">
        <title>Sequencing the genomes of 1000 actinobacteria strains.</title>
        <authorList>
            <person name="Klenk H.-P."/>
        </authorList>
    </citation>
    <scope>NUCLEOTIDE SEQUENCE [LARGE SCALE GENOMIC DNA]</scope>
    <source>
        <strain evidence="3 4">DSM 18662</strain>
    </source>
</reference>
<dbReference type="Proteomes" id="UP000704762">
    <property type="component" value="Unassembled WGS sequence"/>
</dbReference>
<dbReference type="PRINTS" id="PR01790">
    <property type="entry name" value="SMP30FAMILY"/>
</dbReference>
<keyword evidence="4" id="KW-1185">Reference proteome</keyword>
<name>A0ABS2RH87_9ACTN</name>
<evidence type="ECO:0000259" key="2">
    <source>
        <dbReference type="Pfam" id="PF08450"/>
    </source>
</evidence>
<proteinExistence type="inferred from homology"/>
<dbReference type="Pfam" id="PF08450">
    <property type="entry name" value="SGL"/>
    <property type="match status" value="1"/>
</dbReference>
<dbReference type="EMBL" id="JAFBCF010000001">
    <property type="protein sequence ID" value="MBM7798374.1"/>
    <property type="molecule type" value="Genomic_DNA"/>
</dbReference>
<dbReference type="PANTHER" id="PTHR10907">
    <property type="entry name" value="REGUCALCIN"/>
    <property type="match status" value="1"/>
</dbReference>
<gene>
    <name evidence="3" type="ORF">JOE57_001295</name>
</gene>
<evidence type="ECO:0000256" key="1">
    <source>
        <dbReference type="ARBA" id="ARBA00008853"/>
    </source>
</evidence>
<dbReference type="InterPro" id="IPR011042">
    <property type="entry name" value="6-blade_b-propeller_TolB-like"/>
</dbReference>
<evidence type="ECO:0000313" key="4">
    <source>
        <dbReference type="Proteomes" id="UP000704762"/>
    </source>
</evidence>
<dbReference type="SUPFAM" id="SSF63829">
    <property type="entry name" value="Calcium-dependent phosphotriesterase"/>
    <property type="match status" value="1"/>
</dbReference>
<dbReference type="Gene3D" id="2.120.10.30">
    <property type="entry name" value="TolB, C-terminal domain"/>
    <property type="match status" value="1"/>
</dbReference>
<evidence type="ECO:0000313" key="3">
    <source>
        <dbReference type="EMBL" id="MBM7798374.1"/>
    </source>
</evidence>
<comment type="similarity">
    <text evidence="1">Belongs to the SMP-30/CGR1 family.</text>
</comment>
<comment type="caution">
    <text evidence="3">The sequence shown here is derived from an EMBL/GenBank/DDBJ whole genome shotgun (WGS) entry which is preliminary data.</text>
</comment>
<sequence>MRASQFSDILVGHGEGPVWWPEDGLRICDGFAGRIVSIDENGREAGSIHVGSFVGAFRPRVGGGLVAAAERSFVLVDPGGSRRDLGELWSDTGIRMNDGGCDPQGRFYCGSMPSAGDRPVGVLYRLDTDGRVTPVLEDLSCPNGMVYSADGQTVYYIDTPTQRVDAFDVDEAGEWQNRRVAVPNIQGGSPDGMTIDANGNLWVALWGGSGVRCFDPGTGEQLAAIEVEGASQTSACTFGGADLDRLYITTSTDGGAGGPKAGAVFVAEPGVRGVLPAVYAG</sequence>
<dbReference type="PANTHER" id="PTHR10907:SF47">
    <property type="entry name" value="REGUCALCIN"/>
    <property type="match status" value="1"/>
</dbReference>